<reference evidence="1 2" key="1">
    <citation type="submission" date="2021-06" db="EMBL/GenBank/DDBJ databases">
        <authorList>
            <person name="Palmer J.M."/>
        </authorList>
    </citation>
    <scope>NUCLEOTIDE SEQUENCE [LARGE SCALE GENOMIC DNA]</scope>
    <source>
        <strain evidence="1 2">MEX-2019</strain>
        <tissue evidence="1">Muscle</tissue>
    </source>
</reference>
<dbReference type="Proteomes" id="UP001311232">
    <property type="component" value="Unassembled WGS sequence"/>
</dbReference>
<evidence type="ECO:0000313" key="2">
    <source>
        <dbReference type="Proteomes" id="UP001311232"/>
    </source>
</evidence>
<accession>A0AAV9SLP4</accession>
<name>A0AAV9SLP4_9TELE</name>
<evidence type="ECO:0000313" key="1">
    <source>
        <dbReference type="EMBL" id="KAK5621880.1"/>
    </source>
</evidence>
<gene>
    <name evidence="1" type="ORF">CRENBAI_003571</name>
</gene>
<dbReference type="AlphaFoldDB" id="A0AAV9SLP4"/>
<dbReference type="EMBL" id="JAHHUM010000291">
    <property type="protein sequence ID" value="KAK5621880.1"/>
    <property type="molecule type" value="Genomic_DNA"/>
</dbReference>
<protein>
    <submittedName>
        <fullName evidence="1">Uncharacterized protein</fullName>
    </submittedName>
</protein>
<comment type="caution">
    <text evidence="1">The sequence shown here is derived from an EMBL/GenBank/DDBJ whole genome shotgun (WGS) entry which is preliminary data.</text>
</comment>
<sequence>MVPEFLRLKPEPCLFSLSFVFGSSDFLDAQVYLRFVDYVLDLVFWIKLAASRKFPTPEPRQRRTLSTLQRKYLNIELSHELPSVHSPARTEASGRPSFAHPGSDSLYPWRLHLLNLITLRQSPGFPSSCFLYHALASVGNNSLPLLPPVLQL</sequence>
<keyword evidence="2" id="KW-1185">Reference proteome</keyword>
<organism evidence="1 2">
    <name type="scientific">Crenichthys baileyi</name>
    <name type="common">White River springfish</name>
    <dbReference type="NCBI Taxonomy" id="28760"/>
    <lineage>
        <taxon>Eukaryota</taxon>
        <taxon>Metazoa</taxon>
        <taxon>Chordata</taxon>
        <taxon>Craniata</taxon>
        <taxon>Vertebrata</taxon>
        <taxon>Euteleostomi</taxon>
        <taxon>Actinopterygii</taxon>
        <taxon>Neopterygii</taxon>
        <taxon>Teleostei</taxon>
        <taxon>Neoteleostei</taxon>
        <taxon>Acanthomorphata</taxon>
        <taxon>Ovalentaria</taxon>
        <taxon>Atherinomorphae</taxon>
        <taxon>Cyprinodontiformes</taxon>
        <taxon>Goodeidae</taxon>
        <taxon>Crenichthys</taxon>
    </lineage>
</organism>
<proteinExistence type="predicted"/>